<reference evidence="3" key="2">
    <citation type="journal article" date="2014" name="PLoS ONE">
        <title>Genome and Transcriptome Analysis of the Fungal Pathogen Fusarium oxysporum f. sp. cubense Causing Banana Vascular Wilt Disease.</title>
        <authorList>
            <person name="Guo L."/>
            <person name="Han L."/>
            <person name="Yang L."/>
            <person name="Zeng H."/>
            <person name="Fan D."/>
            <person name="Zhu Y."/>
            <person name="Feng Y."/>
            <person name="Wang G."/>
            <person name="Peng C."/>
            <person name="Jiang X."/>
            <person name="Zhou D."/>
            <person name="Ni P."/>
            <person name="Liang C."/>
            <person name="Liu L."/>
            <person name="Wang J."/>
            <person name="Mao C."/>
            <person name="Fang X."/>
            <person name="Peng M."/>
            <person name="Huang J."/>
        </authorList>
    </citation>
    <scope>NUCLEOTIDE SEQUENCE [LARGE SCALE GENOMIC DNA]</scope>
    <source>
        <strain evidence="3">race 1</strain>
    </source>
</reference>
<proteinExistence type="predicted"/>
<dbReference type="OMA" id="WIFTEGA"/>
<feature type="signal peptide" evidence="1">
    <location>
        <begin position="1"/>
        <end position="19"/>
    </location>
</feature>
<dbReference type="AlphaFoldDB" id="N4UU53"/>
<evidence type="ECO:0000256" key="1">
    <source>
        <dbReference type="SAM" id="SignalP"/>
    </source>
</evidence>
<dbReference type="EMBL" id="KB730011">
    <property type="protein sequence ID" value="ENH74847.1"/>
    <property type="molecule type" value="Genomic_DNA"/>
</dbReference>
<keyword evidence="1" id="KW-0732">Signal</keyword>
<gene>
    <name evidence="2" type="ORF">FOC1_g10003208</name>
</gene>
<dbReference type="VEuPathDB" id="FungiDB:FOC1_g10003208"/>
<accession>N4UU53</accession>
<sequence length="71" mass="8044">MRAMTEYLCLLSLCFKANMSTIYLNPGGSMDLYLLIHQLQTAFSTAPSYSAQPARSSVYISLYHPRTRVFC</sequence>
<evidence type="ECO:0000313" key="2">
    <source>
        <dbReference type="EMBL" id="ENH74847.1"/>
    </source>
</evidence>
<name>N4UU53_FUSC1</name>
<organism evidence="2 3">
    <name type="scientific">Fusarium oxysporum f. sp. cubense (strain race 1)</name>
    <name type="common">Panama disease fungus</name>
    <dbReference type="NCBI Taxonomy" id="1229664"/>
    <lineage>
        <taxon>Eukaryota</taxon>
        <taxon>Fungi</taxon>
        <taxon>Dikarya</taxon>
        <taxon>Ascomycota</taxon>
        <taxon>Pezizomycotina</taxon>
        <taxon>Sordariomycetes</taxon>
        <taxon>Hypocreomycetidae</taxon>
        <taxon>Hypocreales</taxon>
        <taxon>Nectriaceae</taxon>
        <taxon>Fusarium</taxon>
        <taxon>Fusarium oxysporum species complex</taxon>
    </lineage>
</organism>
<evidence type="ECO:0008006" key="4">
    <source>
        <dbReference type="Google" id="ProtNLM"/>
    </source>
</evidence>
<reference evidence="3" key="1">
    <citation type="submission" date="2012-09" db="EMBL/GenBank/DDBJ databases">
        <title>Genome sequencing and comparative transcriptomics of race 1 and race 4 of banana pathogen: Fusarium oxysporum f. sp. cubense.</title>
        <authorList>
            <person name="Fang X."/>
            <person name="Huang J."/>
        </authorList>
    </citation>
    <scope>NUCLEOTIDE SEQUENCE [LARGE SCALE GENOMIC DNA]</scope>
    <source>
        <strain evidence="3">race 1</strain>
    </source>
</reference>
<dbReference type="HOGENOM" id="CLU_2740063_0_0_1"/>
<evidence type="ECO:0000313" key="3">
    <source>
        <dbReference type="Proteomes" id="UP000016928"/>
    </source>
</evidence>
<protein>
    <recommendedName>
        <fullName evidence="4">Secreted protein</fullName>
    </recommendedName>
</protein>
<feature type="chain" id="PRO_5004121396" description="Secreted protein" evidence="1">
    <location>
        <begin position="20"/>
        <end position="71"/>
    </location>
</feature>
<dbReference type="Proteomes" id="UP000016928">
    <property type="component" value="Unassembled WGS sequence"/>
</dbReference>